<comment type="caution">
    <text evidence="2">The sequence shown here is derived from an EMBL/GenBank/DDBJ whole genome shotgun (WGS) entry which is preliminary data.</text>
</comment>
<evidence type="ECO:0000256" key="1">
    <source>
        <dbReference type="SAM" id="Phobius"/>
    </source>
</evidence>
<organism evidence="2 3">
    <name type="scientific">Flaviflagellibacter deserti</name>
    <dbReference type="NCBI Taxonomy" id="2267266"/>
    <lineage>
        <taxon>Bacteria</taxon>
        <taxon>Pseudomonadati</taxon>
        <taxon>Pseudomonadota</taxon>
        <taxon>Alphaproteobacteria</taxon>
        <taxon>Hyphomicrobiales</taxon>
        <taxon>Flaviflagellibacter</taxon>
    </lineage>
</organism>
<dbReference type="InterPro" id="IPR009937">
    <property type="entry name" value="Phage_holin_3_6"/>
</dbReference>
<dbReference type="Proteomes" id="UP001595796">
    <property type="component" value="Unassembled WGS sequence"/>
</dbReference>
<gene>
    <name evidence="2" type="ORF">ACFPFW_04325</name>
</gene>
<accession>A0ABV9YYC8</accession>
<keyword evidence="3" id="KW-1185">Reference proteome</keyword>
<feature type="transmembrane region" description="Helical" evidence="1">
    <location>
        <begin position="82"/>
        <end position="101"/>
    </location>
</feature>
<name>A0ABV9YYC8_9HYPH</name>
<dbReference type="EMBL" id="JBHSJF010000004">
    <property type="protein sequence ID" value="MFC5067239.1"/>
    <property type="molecule type" value="Genomic_DNA"/>
</dbReference>
<proteinExistence type="predicted"/>
<evidence type="ECO:0000313" key="2">
    <source>
        <dbReference type="EMBL" id="MFC5067239.1"/>
    </source>
</evidence>
<keyword evidence="1" id="KW-0812">Transmembrane</keyword>
<protein>
    <submittedName>
        <fullName evidence="2">Phage holin family protein</fullName>
    </submittedName>
</protein>
<dbReference type="Pfam" id="PF07332">
    <property type="entry name" value="Phage_holin_3_6"/>
    <property type="match status" value="1"/>
</dbReference>
<evidence type="ECO:0000313" key="3">
    <source>
        <dbReference type="Proteomes" id="UP001595796"/>
    </source>
</evidence>
<sequence length="134" mass="13904">MSATEQRTDTRSVPGLIADLFQQSTALFGKELQLVRTELSEKVTQGVAGLGLMIGGAVLLIGAVNVLLAALVAALIEVGIAAPWSSLIVAVVIGLAGYLLVNRGISNLKVSNLAPSRSTGQVKRDAALLKEQVK</sequence>
<feature type="transmembrane region" description="Helical" evidence="1">
    <location>
        <begin position="50"/>
        <end position="76"/>
    </location>
</feature>
<keyword evidence="1" id="KW-0472">Membrane</keyword>
<keyword evidence="1" id="KW-1133">Transmembrane helix</keyword>
<reference evidence="3" key="1">
    <citation type="journal article" date="2019" name="Int. J. Syst. Evol. Microbiol.">
        <title>The Global Catalogue of Microorganisms (GCM) 10K type strain sequencing project: providing services to taxonomists for standard genome sequencing and annotation.</title>
        <authorList>
            <consortium name="The Broad Institute Genomics Platform"/>
            <consortium name="The Broad Institute Genome Sequencing Center for Infectious Disease"/>
            <person name="Wu L."/>
            <person name="Ma J."/>
        </authorList>
    </citation>
    <scope>NUCLEOTIDE SEQUENCE [LARGE SCALE GENOMIC DNA]</scope>
    <source>
        <strain evidence="3">CGMCC 1.16444</strain>
    </source>
</reference>
<dbReference type="RefSeq" id="WP_114957148.1">
    <property type="nucleotide sequence ID" value="NZ_JBHSJF010000004.1"/>
</dbReference>